<evidence type="ECO:0000259" key="2">
    <source>
        <dbReference type="Pfam" id="PF13448"/>
    </source>
</evidence>
<reference evidence="3 4" key="1">
    <citation type="submission" date="2021-02" db="EMBL/GenBank/DDBJ databases">
        <title>De Novo genome assembly of isolated myxobacteria.</title>
        <authorList>
            <person name="Stevens D.C."/>
        </authorList>
    </citation>
    <scope>NUCLEOTIDE SEQUENCE [LARGE SCALE GENOMIC DNA]</scope>
    <source>
        <strain evidence="3 4">SCHIC003</strain>
    </source>
</reference>
<feature type="chain" id="PRO_5047231266" evidence="1">
    <location>
        <begin position="22"/>
        <end position="1437"/>
    </location>
</feature>
<organism evidence="3 4">
    <name type="scientific">Myxococcus landrumensis</name>
    <dbReference type="NCBI Taxonomy" id="2813577"/>
    <lineage>
        <taxon>Bacteria</taxon>
        <taxon>Pseudomonadati</taxon>
        <taxon>Myxococcota</taxon>
        <taxon>Myxococcia</taxon>
        <taxon>Myxococcales</taxon>
        <taxon>Cystobacterineae</taxon>
        <taxon>Myxococcaceae</taxon>
        <taxon>Myxococcus</taxon>
    </lineage>
</organism>
<dbReference type="InterPro" id="IPR025193">
    <property type="entry name" value="DUF4114"/>
</dbReference>
<name>A0ABX7N2H4_9BACT</name>
<proteinExistence type="predicted"/>
<dbReference type="Pfam" id="PF13448">
    <property type="entry name" value="DUF4114"/>
    <property type="match status" value="1"/>
</dbReference>
<dbReference type="Proteomes" id="UP000663090">
    <property type="component" value="Chromosome"/>
</dbReference>
<accession>A0ABX7N2H4</accession>
<keyword evidence="1" id="KW-0732">Signal</keyword>
<dbReference type="RefSeq" id="WP_206713343.1">
    <property type="nucleotide sequence ID" value="NZ_CP071091.1"/>
</dbReference>
<sequence length="1437" mass="156264">MKALTHAITVLSLLAAPLALAQSSVANLCEDHLADDKQPLFEGMMESDDTGKDPFASISIKKPGRAAPEVNAANLQLKPPKPLNAEEIIFPYDQAVSISYVFESAGASHALGYMYLDDAKAANYVNDAGELLDTNANGIFDLHEDLYNVAPTSGDKSRPYVGKAGARRCNVPFTSGGLTYTEPEIAMKTNCAATLQRRRGDNDNDPLVGLADARPGRGSQHIDTDVVGTYLRRSWDDETDAATNDFSDRGLFPRIPNLLEPKDDENGNKGIGQMVFLLADDDDGTEAYGKLPPIPDVADTNNAVPDYNVSNYDNRGILLDEGSRDNVINTDDRTVNLGVIKGGKEIVFFLIVYYDSAHGPNEGTVYPCLKQDAEGKCLIHLRTPINVFFSKSAWNMDQNSLAKAKVAERNIGCNYRENCSADNPQGTADSSCQVAGTSTRLCGWLDTATLNRLKNEVTYGNLIMPKEAVSIPRPAGIRNAMPHVIVGAPSTDPFRWILGFEDLPGGGDRDFNDVVFVIHKKNGGESRSASLSGDIDLSDAEDFVITKVKFSRWDDYAPYPGQAPRCGTPPCWTEATPGACKIPGRPQPSIEYSISVDCHERYFEDGVWKRRPKLNRQWIPVVFDPPTANTKEFDMLTLGHVGSQLCWKVEITSPDERCVPVIDNVNVGYQAVRSGSYSRSSVTTVGNGQLWGVNETPGSGWGQNWPGTGLPAPTIRTYDGAKDFSVRGRLYFASRYDPEEPTVENFVQRWDAGRVMAMTLRNSSPEDRNLYTQGPDGKRISITEDMTGPNAANSLIFPDSLCNAQENGKYFYDINGDTKCGTPTIASPPAKHIPGPTNDRNVFREWLFGWEDNQDPPPAGIKRPWPMGGINLSTVAVAVPPYMDNWAQNTLPAEADLYRRNFMKPLESRKTMAYVGTMSGFLHGFDSGAYRVDSKDECIPGKLQPNGYFEHSGNACVASPGVSPRQYGTAEEKFAYMPRLMLDRYRYLYVRYRDSATKPKPSMDASPTIGNVDFGGLGPKWTIPSNAQTPDKPFKGARTVLVSASGRTSPAVFALDITRPDTSNYPYPMWEFSMNDAEMRDAFRDAGVLNNNVRMPDNSGSRHNPSVVRIKWPGATNGKWVAIIGTDYKPTTVDMAGTVFLLDMQTGKPLSVGAGDSGKYAGVITLDKGSGIAGAVAAVDLNRDGEYDVLYVPTTAGYVYRINLTSVETGRLMGQQVKVCKVASAPLAAATHADAANNPPDTEKFQQIHSSLAVSVVRSASPKVQFYFGTSDNPDEFADGPPNKNQYRYHLMAYEDTDPMGTGSCDAPLSPLWVTKLDPGQTVWGGVTLGGERLFATTAVGTTADLCNLSEDTSGKLYSTSRVPGNDGRADSTSVNLGGHGISAPVVQDGQVIVLPQGSGTGQPIRFGKLKVPPASSTNTRSRILIYEPVQDGRLPR</sequence>
<dbReference type="EMBL" id="CP071091">
    <property type="protein sequence ID" value="QSQ11596.1"/>
    <property type="molecule type" value="Genomic_DNA"/>
</dbReference>
<gene>
    <name evidence="3" type="ORF">JY572_24745</name>
</gene>
<evidence type="ECO:0000313" key="3">
    <source>
        <dbReference type="EMBL" id="QSQ11596.1"/>
    </source>
</evidence>
<feature type="signal peptide" evidence="1">
    <location>
        <begin position="1"/>
        <end position="21"/>
    </location>
</feature>
<feature type="domain" description="DUF4114" evidence="2">
    <location>
        <begin position="497"/>
        <end position="518"/>
    </location>
</feature>
<keyword evidence="4" id="KW-1185">Reference proteome</keyword>
<evidence type="ECO:0000313" key="4">
    <source>
        <dbReference type="Proteomes" id="UP000663090"/>
    </source>
</evidence>
<protein>
    <submittedName>
        <fullName evidence="3">DUF4114 domain-containing protein</fullName>
    </submittedName>
</protein>
<evidence type="ECO:0000256" key="1">
    <source>
        <dbReference type="SAM" id="SignalP"/>
    </source>
</evidence>